<dbReference type="EMBL" id="QRGO01000002">
    <property type="protein sequence ID" value="RDV02285.1"/>
    <property type="molecule type" value="Genomic_DNA"/>
</dbReference>
<keyword evidence="2" id="KW-0472">Membrane</keyword>
<feature type="transmembrane region" description="Helical" evidence="2">
    <location>
        <begin position="93"/>
        <end position="113"/>
    </location>
</feature>
<evidence type="ECO:0000256" key="2">
    <source>
        <dbReference type="SAM" id="Phobius"/>
    </source>
</evidence>
<sequence length="351" mass="37620">MKARAICSASRCRRTTSGPGWTSRSSPSAGSPDTAAPADPGDIARRRRSLYPFCIIGLHEGRVQAPAGREAAVARRLYIEEDLSPWAVWSSRLSLFALAVAGLSALILTTGAFEFGPALATFGAALAFAGVSILFALIAFIAIWRTGGAGLGRALRGLFLSLLLLAYPAYLAQRAFKLPPINDISTDTVNPPRFVALAPQRPPGHVAYPGGQTAQLQRAAYGDIVPLQVDLPPRNTYDVVLTLINKHKWPIAAAQAPTGPRREGTIETTARSLVMGFREDVTIRISPAGNGSRIDLRSASRVSIPDLGTNAARLRSLLEEIDEAVSNAPEPRPEPRPEDQKPAPRRTPKRS</sequence>
<dbReference type="OrthoDB" id="1523552at2"/>
<keyword evidence="4" id="KW-1185">Reference proteome</keyword>
<protein>
    <submittedName>
        <fullName evidence="3">DUF1499 domain-containing protein</fullName>
    </submittedName>
</protein>
<dbReference type="AlphaFoldDB" id="A0A371B3W1"/>
<feature type="region of interest" description="Disordered" evidence="1">
    <location>
        <begin position="322"/>
        <end position="351"/>
    </location>
</feature>
<dbReference type="InterPro" id="IPR010865">
    <property type="entry name" value="DUF1499"/>
</dbReference>
<feature type="compositionally biased region" description="Low complexity" evidence="1">
    <location>
        <begin position="1"/>
        <end position="10"/>
    </location>
</feature>
<evidence type="ECO:0000256" key="1">
    <source>
        <dbReference type="SAM" id="MobiDB-lite"/>
    </source>
</evidence>
<feature type="region of interest" description="Disordered" evidence="1">
    <location>
        <begin position="1"/>
        <end position="41"/>
    </location>
</feature>
<name>A0A371B3W1_9BRAD</name>
<feature type="transmembrane region" description="Helical" evidence="2">
    <location>
        <begin position="119"/>
        <end position="142"/>
    </location>
</feature>
<evidence type="ECO:0000313" key="4">
    <source>
        <dbReference type="Proteomes" id="UP000263993"/>
    </source>
</evidence>
<keyword evidence="2" id="KW-0812">Transmembrane</keyword>
<gene>
    <name evidence="3" type="ORF">DXH78_17000</name>
</gene>
<comment type="caution">
    <text evidence="3">The sequence shown here is derived from an EMBL/GenBank/DDBJ whole genome shotgun (WGS) entry which is preliminary data.</text>
</comment>
<keyword evidence="2" id="KW-1133">Transmembrane helix</keyword>
<evidence type="ECO:0000313" key="3">
    <source>
        <dbReference type="EMBL" id="RDV02285.1"/>
    </source>
</evidence>
<feature type="transmembrane region" description="Helical" evidence="2">
    <location>
        <begin position="154"/>
        <end position="172"/>
    </location>
</feature>
<dbReference type="Pfam" id="PF07386">
    <property type="entry name" value="DUF1499"/>
    <property type="match status" value="1"/>
</dbReference>
<reference evidence="4" key="1">
    <citation type="submission" date="2018-08" db="EMBL/GenBank/DDBJ databases">
        <authorList>
            <person name="Kim S.-J."/>
            <person name="Jung G.-Y."/>
        </authorList>
    </citation>
    <scope>NUCLEOTIDE SEQUENCE [LARGE SCALE GENOMIC DNA]</scope>
    <source>
        <strain evidence="4">GY_H</strain>
    </source>
</reference>
<feature type="compositionally biased region" description="Basic and acidic residues" evidence="1">
    <location>
        <begin position="331"/>
        <end position="342"/>
    </location>
</feature>
<organism evidence="3 4">
    <name type="scientific">Undibacter mobilis</name>
    <dbReference type="NCBI Taxonomy" id="2292256"/>
    <lineage>
        <taxon>Bacteria</taxon>
        <taxon>Pseudomonadati</taxon>
        <taxon>Pseudomonadota</taxon>
        <taxon>Alphaproteobacteria</taxon>
        <taxon>Hyphomicrobiales</taxon>
        <taxon>Nitrobacteraceae</taxon>
        <taxon>Undibacter</taxon>
    </lineage>
</organism>
<accession>A0A371B3W1</accession>
<proteinExistence type="predicted"/>
<dbReference type="Proteomes" id="UP000263993">
    <property type="component" value="Unassembled WGS sequence"/>
</dbReference>
<feature type="compositionally biased region" description="Polar residues" evidence="1">
    <location>
        <begin position="15"/>
        <end position="31"/>
    </location>
</feature>